<evidence type="ECO:0000256" key="6">
    <source>
        <dbReference type="ARBA" id="ARBA00024343"/>
    </source>
</evidence>
<evidence type="ECO:0000256" key="2">
    <source>
        <dbReference type="ARBA" id="ARBA00023015"/>
    </source>
</evidence>
<dbReference type="GO" id="GO:0009873">
    <property type="term" value="P:ethylene-activated signaling pathway"/>
    <property type="evidence" value="ECO:0007669"/>
    <property type="project" value="InterPro"/>
</dbReference>
<feature type="compositionally biased region" description="Pro residues" evidence="7">
    <location>
        <begin position="220"/>
        <end position="234"/>
    </location>
</feature>
<evidence type="ECO:0000256" key="5">
    <source>
        <dbReference type="ARBA" id="ARBA00023242"/>
    </source>
</evidence>
<feature type="compositionally biased region" description="Polar residues" evidence="7">
    <location>
        <begin position="105"/>
        <end position="129"/>
    </location>
</feature>
<evidence type="ECO:0000313" key="9">
    <source>
        <dbReference type="EMBL" id="RVX17818.1"/>
    </source>
</evidence>
<dbReference type="EMBL" id="QGNW01000012">
    <property type="protein sequence ID" value="RVX17818.1"/>
    <property type="molecule type" value="Genomic_DNA"/>
</dbReference>
<dbReference type="OrthoDB" id="1925932at2759"/>
<feature type="region of interest" description="Disordered" evidence="7">
    <location>
        <begin position="262"/>
        <end position="324"/>
    </location>
</feature>
<sequence length="324" mass="36655">MVRLRKPYISLPVLTPLFLLALDKDSVHEFDSNKLRVVSEAYKVDRRHGKRPLPSDEAEEKEDQDHIFPVYSARSQQDMSAMVSALTQVIGNTDKNPLHDLGNPSPISHHSATTPHDQPSQLLQDQGNQLRRRHYRGVRQRPWGKWAAEIRDPNKAARVWLGTFDTAEDAALAYDEAALRFKGNKAKLNFPERVQGRSELGYLTNRQDFLLPQQQQLPNPAVPPLPHPSLPRPSYPNLHHYAQLLPGGGGDLNHAMSSLYGREASTTQSLSTTSSSSSTTSHPQHHQRRRQREEEELQQPQLLQFSSLFGSSSSNDPHNNRRDD</sequence>
<dbReference type="GO" id="GO:0003677">
    <property type="term" value="F:DNA binding"/>
    <property type="evidence" value="ECO:0007669"/>
    <property type="project" value="UniProtKB-KW"/>
</dbReference>
<comment type="caution">
    <text evidence="9">The sequence shown here is derived from an EMBL/GenBank/DDBJ whole genome shotgun (WGS) entry which is preliminary data.</text>
</comment>
<keyword evidence="5" id="KW-0539">Nucleus</keyword>
<dbReference type="FunFam" id="3.30.730.10:FF:000001">
    <property type="entry name" value="Ethylene-responsive transcription factor 2"/>
    <property type="match status" value="1"/>
</dbReference>
<dbReference type="GO" id="GO:0005634">
    <property type="term" value="C:nucleus"/>
    <property type="evidence" value="ECO:0007669"/>
    <property type="project" value="UniProtKB-SubCell"/>
</dbReference>
<evidence type="ECO:0000259" key="8">
    <source>
        <dbReference type="PROSITE" id="PS51032"/>
    </source>
</evidence>
<reference evidence="9 10" key="1">
    <citation type="journal article" date="2018" name="PLoS Genet.">
        <title>Population sequencing reveals clonal diversity and ancestral inbreeding in the grapevine cultivar Chardonnay.</title>
        <authorList>
            <person name="Roach M.J."/>
            <person name="Johnson D.L."/>
            <person name="Bohlmann J."/>
            <person name="van Vuuren H.J."/>
            <person name="Jones S.J."/>
            <person name="Pretorius I.S."/>
            <person name="Schmidt S.A."/>
            <person name="Borneman A.R."/>
        </authorList>
    </citation>
    <scope>NUCLEOTIDE SEQUENCE [LARGE SCALE GENOMIC DNA]</scope>
    <source>
        <strain evidence="10">cv. Chardonnay</strain>
        <tissue evidence="9">Leaf</tissue>
    </source>
</reference>
<evidence type="ECO:0000256" key="3">
    <source>
        <dbReference type="ARBA" id="ARBA00023125"/>
    </source>
</evidence>
<gene>
    <name evidence="9" type="primary">ERF114_2</name>
    <name evidence="9" type="ORF">CK203_003944</name>
</gene>
<dbReference type="InterPro" id="IPR036955">
    <property type="entry name" value="AP2/ERF_dom_sf"/>
</dbReference>
<dbReference type="InterPro" id="IPR016177">
    <property type="entry name" value="DNA-bd_dom_sf"/>
</dbReference>
<evidence type="ECO:0000256" key="7">
    <source>
        <dbReference type="SAM" id="MobiDB-lite"/>
    </source>
</evidence>
<dbReference type="CDD" id="cd00018">
    <property type="entry name" value="AP2"/>
    <property type="match status" value="1"/>
</dbReference>
<feature type="region of interest" description="Disordered" evidence="7">
    <location>
        <begin position="216"/>
        <end position="238"/>
    </location>
</feature>
<dbReference type="GO" id="GO:0003700">
    <property type="term" value="F:DNA-binding transcription factor activity"/>
    <property type="evidence" value="ECO:0007669"/>
    <property type="project" value="InterPro"/>
</dbReference>
<feature type="domain" description="AP2/ERF" evidence="8">
    <location>
        <begin position="134"/>
        <end position="191"/>
    </location>
</feature>
<evidence type="ECO:0000256" key="1">
    <source>
        <dbReference type="ARBA" id="ARBA00004123"/>
    </source>
</evidence>
<proteinExistence type="inferred from homology"/>
<keyword evidence="3" id="KW-0238">DNA-binding</keyword>
<dbReference type="Gene3D" id="3.30.730.10">
    <property type="entry name" value="AP2/ERF domain"/>
    <property type="match status" value="1"/>
</dbReference>
<dbReference type="SMART" id="SM00380">
    <property type="entry name" value="AP2"/>
    <property type="match status" value="1"/>
</dbReference>
<dbReference type="PROSITE" id="PS51032">
    <property type="entry name" value="AP2_ERF"/>
    <property type="match status" value="1"/>
</dbReference>
<comment type="subcellular location">
    <subcellularLocation>
        <location evidence="1">Nucleus</location>
    </subcellularLocation>
</comment>
<dbReference type="AlphaFoldDB" id="A0A438K9C8"/>
<dbReference type="InterPro" id="IPR044808">
    <property type="entry name" value="ERF_plant"/>
</dbReference>
<feature type="region of interest" description="Disordered" evidence="7">
    <location>
        <begin position="45"/>
        <end position="64"/>
    </location>
</feature>
<evidence type="ECO:0000313" key="10">
    <source>
        <dbReference type="Proteomes" id="UP000288805"/>
    </source>
</evidence>
<keyword evidence="2" id="KW-0805">Transcription regulation</keyword>
<protein>
    <submittedName>
        <fullName evidence="9">Ethylene-responsive transcription factor ERF114</fullName>
    </submittedName>
</protein>
<dbReference type="InterPro" id="IPR001471">
    <property type="entry name" value="AP2/ERF_dom"/>
</dbReference>
<feature type="compositionally biased region" description="Low complexity" evidence="7">
    <location>
        <begin position="298"/>
        <end position="314"/>
    </location>
</feature>
<keyword evidence="4" id="KW-0804">Transcription</keyword>
<comment type="similarity">
    <text evidence="6">Belongs to the AP2/ERF transcription factor family. ERF subfamily.</text>
</comment>
<dbReference type="PANTHER" id="PTHR31190">
    <property type="entry name" value="DNA-BINDING DOMAIN"/>
    <property type="match status" value="1"/>
</dbReference>
<accession>A0A438K9C8</accession>
<name>A0A438K9C8_VITVI</name>
<evidence type="ECO:0000256" key="4">
    <source>
        <dbReference type="ARBA" id="ARBA00023163"/>
    </source>
</evidence>
<feature type="compositionally biased region" description="Low complexity" evidence="7">
    <location>
        <begin position="265"/>
        <end position="282"/>
    </location>
</feature>
<dbReference type="Pfam" id="PF00847">
    <property type="entry name" value="AP2"/>
    <property type="match status" value="1"/>
</dbReference>
<organism evidence="9 10">
    <name type="scientific">Vitis vinifera</name>
    <name type="common">Grape</name>
    <dbReference type="NCBI Taxonomy" id="29760"/>
    <lineage>
        <taxon>Eukaryota</taxon>
        <taxon>Viridiplantae</taxon>
        <taxon>Streptophyta</taxon>
        <taxon>Embryophyta</taxon>
        <taxon>Tracheophyta</taxon>
        <taxon>Spermatophyta</taxon>
        <taxon>Magnoliopsida</taxon>
        <taxon>eudicotyledons</taxon>
        <taxon>Gunneridae</taxon>
        <taxon>Pentapetalae</taxon>
        <taxon>rosids</taxon>
        <taxon>Vitales</taxon>
        <taxon>Vitaceae</taxon>
        <taxon>Viteae</taxon>
        <taxon>Vitis</taxon>
    </lineage>
</organism>
<dbReference type="SUPFAM" id="SSF54171">
    <property type="entry name" value="DNA-binding domain"/>
    <property type="match status" value="1"/>
</dbReference>
<dbReference type="Proteomes" id="UP000288805">
    <property type="component" value="Unassembled WGS sequence"/>
</dbReference>
<feature type="region of interest" description="Disordered" evidence="7">
    <location>
        <begin position="94"/>
        <end position="129"/>
    </location>
</feature>
<dbReference type="PANTHER" id="PTHR31190:SF489">
    <property type="entry name" value="ETHYLENE-RESPONSIVE TRANSCRIPTION FACTOR ERF113-RELATED"/>
    <property type="match status" value="1"/>
</dbReference>
<dbReference type="PRINTS" id="PR00367">
    <property type="entry name" value="ETHRSPELEMNT"/>
</dbReference>